<keyword evidence="3" id="KW-1185">Reference proteome</keyword>
<keyword evidence="1" id="KW-1133">Transmembrane helix</keyword>
<feature type="transmembrane region" description="Helical" evidence="1">
    <location>
        <begin position="39"/>
        <end position="58"/>
    </location>
</feature>
<evidence type="ECO:0000256" key="1">
    <source>
        <dbReference type="SAM" id="Phobius"/>
    </source>
</evidence>
<dbReference type="KEGG" id="csty:KN1_27340"/>
<organism evidence="2 3">
    <name type="scientific">Stygiolobus caldivivus</name>
    <dbReference type="NCBI Taxonomy" id="2824673"/>
    <lineage>
        <taxon>Archaea</taxon>
        <taxon>Thermoproteota</taxon>
        <taxon>Thermoprotei</taxon>
        <taxon>Sulfolobales</taxon>
        <taxon>Sulfolobaceae</taxon>
        <taxon>Stygiolobus</taxon>
    </lineage>
</organism>
<evidence type="ECO:0000313" key="3">
    <source>
        <dbReference type="Proteomes" id="UP000825123"/>
    </source>
</evidence>
<accession>A0A8D5U9J5</accession>
<dbReference type="AlphaFoldDB" id="A0A8D5U9J5"/>
<evidence type="ECO:0000313" key="2">
    <source>
        <dbReference type="EMBL" id="BCU71437.1"/>
    </source>
</evidence>
<reference evidence="2 3" key="1">
    <citation type="submission" date="2021-04" db="EMBL/GenBank/DDBJ databases">
        <title>Complete genome sequence of Stygiolobus sp. KN-1.</title>
        <authorList>
            <person name="Nakamura K."/>
            <person name="Sakai H."/>
            <person name="Kurosawa N."/>
        </authorList>
    </citation>
    <scope>NUCLEOTIDE SEQUENCE [LARGE SCALE GENOMIC DNA]</scope>
    <source>
        <strain evidence="2 3">KN-1</strain>
    </source>
</reference>
<sequence>MNEIHLPRIVVVVIHFLFLWSLSFFVIEAMSKLFFKDFSVLRGVFSSLFSLMICSLIVTLTNSFLGLVIAIPILAIVFRAIYSGRWVLLGIMSSFYVFLYFLYFEYLLKLTSNFLV</sequence>
<gene>
    <name evidence="2" type="ORF">KN1_27340</name>
</gene>
<keyword evidence="1" id="KW-0472">Membrane</keyword>
<dbReference type="Proteomes" id="UP000825123">
    <property type="component" value="Chromosome"/>
</dbReference>
<feature type="transmembrane region" description="Helical" evidence="1">
    <location>
        <begin position="87"/>
        <end position="108"/>
    </location>
</feature>
<protein>
    <submittedName>
        <fullName evidence="2">Uncharacterized protein</fullName>
    </submittedName>
</protein>
<name>A0A8D5U9J5_9CREN</name>
<keyword evidence="1" id="KW-0812">Transmembrane</keyword>
<proteinExistence type="predicted"/>
<feature type="transmembrane region" description="Helical" evidence="1">
    <location>
        <begin position="6"/>
        <end position="27"/>
    </location>
</feature>
<dbReference type="EMBL" id="AP024597">
    <property type="protein sequence ID" value="BCU71437.1"/>
    <property type="molecule type" value="Genomic_DNA"/>
</dbReference>
<feature type="transmembrane region" description="Helical" evidence="1">
    <location>
        <begin position="64"/>
        <end position="82"/>
    </location>
</feature>